<dbReference type="OrthoDB" id="45815at2157"/>
<keyword evidence="3 9" id="KW-0813">Transport</keyword>
<dbReference type="CDD" id="cd06261">
    <property type="entry name" value="TM_PBP2"/>
    <property type="match status" value="1"/>
</dbReference>
<keyword evidence="6 9" id="KW-0812">Transmembrane</keyword>
<dbReference type="GO" id="GO:0005886">
    <property type="term" value="C:plasma membrane"/>
    <property type="evidence" value="ECO:0007669"/>
    <property type="project" value="UniProtKB-SubCell"/>
</dbReference>
<dbReference type="InterPro" id="IPR050901">
    <property type="entry name" value="BP-dep_ABC_trans_perm"/>
</dbReference>
<evidence type="ECO:0000256" key="1">
    <source>
        <dbReference type="ARBA" id="ARBA00004651"/>
    </source>
</evidence>
<dbReference type="InterPro" id="IPR035906">
    <property type="entry name" value="MetI-like_sf"/>
</dbReference>
<feature type="domain" description="ABC transmembrane type-1" evidence="10">
    <location>
        <begin position="239"/>
        <end position="433"/>
    </location>
</feature>
<evidence type="ECO:0000256" key="3">
    <source>
        <dbReference type="ARBA" id="ARBA00022448"/>
    </source>
</evidence>
<keyword evidence="12" id="KW-1185">Reference proteome</keyword>
<comment type="similarity">
    <text evidence="2">Belongs to the binding-protein-dependent transport system permease family. MalFG subfamily.</text>
</comment>
<feature type="transmembrane region" description="Helical" evidence="9">
    <location>
        <begin position="367"/>
        <end position="389"/>
    </location>
</feature>
<feature type="transmembrane region" description="Helical" evidence="9">
    <location>
        <begin position="20"/>
        <end position="39"/>
    </location>
</feature>
<feature type="transmembrane region" description="Helical" evidence="9">
    <location>
        <begin position="410"/>
        <end position="433"/>
    </location>
</feature>
<dbReference type="GeneID" id="24842125"/>
<organism evidence="11 12">
    <name type="scientific">Palaeococcus pacificus DY20341</name>
    <dbReference type="NCBI Taxonomy" id="1343739"/>
    <lineage>
        <taxon>Archaea</taxon>
        <taxon>Methanobacteriati</taxon>
        <taxon>Methanobacteriota</taxon>
        <taxon>Thermococci</taxon>
        <taxon>Thermococcales</taxon>
        <taxon>Thermococcaceae</taxon>
        <taxon>Palaeococcus</taxon>
    </lineage>
</organism>
<feature type="transmembrane region" description="Helical" evidence="9">
    <location>
        <begin position="310"/>
        <end position="329"/>
    </location>
</feature>
<keyword evidence="5" id="KW-0762">Sugar transport</keyword>
<keyword evidence="7 9" id="KW-1133">Transmembrane helix</keyword>
<evidence type="ECO:0000256" key="9">
    <source>
        <dbReference type="RuleBase" id="RU363032"/>
    </source>
</evidence>
<keyword evidence="4" id="KW-1003">Cell membrane</keyword>
<evidence type="ECO:0000313" key="12">
    <source>
        <dbReference type="Proteomes" id="UP000027981"/>
    </source>
</evidence>
<keyword evidence="8 9" id="KW-0472">Membrane</keyword>
<dbReference type="PROSITE" id="PS50928">
    <property type="entry name" value="ABC_TM1"/>
    <property type="match status" value="1"/>
</dbReference>
<dbReference type="RefSeq" id="WP_048164972.1">
    <property type="nucleotide sequence ID" value="NZ_CP006019.1"/>
</dbReference>
<reference evidence="12" key="1">
    <citation type="submission" date="2013-06" db="EMBL/GenBank/DDBJ databases">
        <title>Complete Genome Sequence of Hyperthermophilic Palaeococcus pacificus DY20341T, Isolated from a Deep-Sea Hydrothermal Sediments.</title>
        <authorList>
            <person name="Zeng X."/>
            <person name="Shao Z."/>
        </authorList>
    </citation>
    <scope>NUCLEOTIDE SEQUENCE [LARGE SCALE GENOMIC DNA]</scope>
    <source>
        <strain evidence="12">DY20341</strain>
    </source>
</reference>
<dbReference type="eggNOG" id="arCOG00159">
    <property type="taxonomic scope" value="Archaea"/>
</dbReference>
<dbReference type="GO" id="GO:0055085">
    <property type="term" value="P:transmembrane transport"/>
    <property type="evidence" value="ECO:0007669"/>
    <property type="project" value="InterPro"/>
</dbReference>
<dbReference type="Pfam" id="PF00528">
    <property type="entry name" value="BPD_transp_1"/>
    <property type="match status" value="1"/>
</dbReference>
<comment type="subcellular location">
    <subcellularLocation>
        <location evidence="1 9">Cell membrane</location>
        <topology evidence="1 9">Multi-pass membrane protein</topology>
    </subcellularLocation>
</comment>
<dbReference type="InterPro" id="IPR000515">
    <property type="entry name" value="MetI-like"/>
</dbReference>
<dbReference type="AlphaFoldDB" id="A0A075LXW2"/>
<evidence type="ECO:0000256" key="6">
    <source>
        <dbReference type="ARBA" id="ARBA00022692"/>
    </source>
</evidence>
<dbReference type="SUPFAM" id="SSF161098">
    <property type="entry name" value="MetI-like"/>
    <property type="match status" value="2"/>
</dbReference>
<feature type="transmembrane region" description="Helical" evidence="9">
    <location>
        <begin position="243"/>
        <end position="264"/>
    </location>
</feature>
<dbReference type="KEGG" id="ppac:PAP_05010"/>
<dbReference type="PANTHER" id="PTHR32243:SF50">
    <property type="entry name" value="MALTOSE_MALTODEXTRIN TRANSPORT SYSTEM PERMEASE PROTEIN MALG"/>
    <property type="match status" value="1"/>
</dbReference>
<dbReference type="STRING" id="1343739.PAP_05010"/>
<evidence type="ECO:0000256" key="2">
    <source>
        <dbReference type="ARBA" id="ARBA00009047"/>
    </source>
</evidence>
<dbReference type="Gene3D" id="1.10.3720.10">
    <property type="entry name" value="MetI-like"/>
    <property type="match status" value="2"/>
</dbReference>
<evidence type="ECO:0000313" key="11">
    <source>
        <dbReference type="EMBL" id="AIF69413.1"/>
    </source>
</evidence>
<evidence type="ECO:0000259" key="10">
    <source>
        <dbReference type="PROSITE" id="PS50928"/>
    </source>
</evidence>
<evidence type="ECO:0000256" key="7">
    <source>
        <dbReference type="ARBA" id="ARBA00022989"/>
    </source>
</evidence>
<feature type="transmembrane region" description="Helical" evidence="9">
    <location>
        <begin position="276"/>
        <end position="298"/>
    </location>
</feature>
<proteinExistence type="inferred from homology"/>
<accession>A0A075LXW2</accession>
<evidence type="ECO:0000256" key="5">
    <source>
        <dbReference type="ARBA" id="ARBA00022597"/>
    </source>
</evidence>
<dbReference type="eggNOG" id="arCOG00160">
    <property type="taxonomic scope" value="Archaea"/>
</dbReference>
<gene>
    <name evidence="11" type="ORF">PAP_05010</name>
</gene>
<dbReference type="EMBL" id="CP006019">
    <property type="protein sequence ID" value="AIF69413.1"/>
    <property type="molecule type" value="Genomic_DNA"/>
</dbReference>
<reference evidence="11 12" key="2">
    <citation type="journal article" date="2015" name="Genome Announc.">
        <title>Complete Genome Sequence of Hyperthermophilic Piezophilic Archaeon Palaeococcus pacificus DY20341T, Isolated from Deep-Sea Hydrothermal Sediments.</title>
        <authorList>
            <person name="Zeng X."/>
            <person name="Jebbar M."/>
            <person name="Shao Z."/>
        </authorList>
    </citation>
    <scope>NUCLEOTIDE SEQUENCE [LARGE SCALE GENOMIC DNA]</scope>
    <source>
        <strain evidence="11 12">DY20341</strain>
    </source>
</reference>
<sequence length="448" mass="49613">MKISFELPKRKDELLKSVLMTLFALAVMAIILFPVYYMFTVSIKPSGALATSQIELIPKEITWENYKEILIGHSEVTLKTKEFSLESKSAVIKDALNRYEVIIEGGTITGKPTLSARFNLINVKILEKKGGEETTESGETRIVNGEYAKLEADEIAASTAVKNLQVKAQKIVIKVSNIQDAPVDLSMFEKTGEDTYEAKNIEITLKDGGKISAKDGTIEIHNFAYIILKKIGGQALDYMKRSLILATLTVILTLLFVIPAAYAFSRLQFFGREHVLYFYLMFTQVAGGLGIAGLVALYGMLVKLHLTNNLYILPFIYAAGGVPFNTWLLKSYLDSISPDFDEAALVDGASYLQIIRHVLIPMALPGLATVAIFAFIGGWTELILANLLLNQENHPLTVWIYTMLSNLRAVSWNQFAAAALIFALPVFIMFLLAQNYVRSGLTMGGLKE</sequence>
<dbReference type="PANTHER" id="PTHR32243">
    <property type="entry name" value="MALTOSE TRANSPORT SYSTEM PERMEASE-RELATED"/>
    <property type="match status" value="1"/>
</dbReference>
<protein>
    <recommendedName>
        <fullName evidence="10">ABC transmembrane type-1 domain-containing protein</fullName>
    </recommendedName>
</protein>
<evidence type="ECO:0000256" key="4">
    <source>
        <dbReference type="ARBA" id="ARBA00022475"/>
    </source>
</evidence>
<evidence type="ECO:0000256" key="8">
    <source>
        <dbReference type="ARBA" id="ARBA00023136"/>
    </source>
</evidence>
<name>A0A075LXW2_9EURY</name>
<dbReference type="Proteomes" id="UP000027981">
    <property type="component" value="Chromosome"/>
</dbReference>
<dbReference type="HOGENOM" id="CLU_016047_1_2_2"/>